<sequence length="199" mass="21295">MRKERSSPDLLFEAVGADVEGLGVEERALQVGAIVVREEVGQALALLEHRADRETREIPIPPILVAVLREHIKAYSVAKDGRLFRTATGGSYSSSAYSYVWQEARKLALTPAQVASSLAARPYDLRHAAVSLWLNAGVAAPEVAKRAGHSVDVLLRVYAKCIDGQQDHVNGKINDALGCCTGADRALGAFHGDDSAHSG</sequence>
<dbReference type="InterPro" id="IPR011010">
    <property type="entry name" value="DNA_brk_join_enz"/>
</dbReference>
<dbReference type="Proteomes" id="UP000603904">
    <property type="component" value="Unassembled WGS sequence"/>
</dbReference>
<evidence type="ECO:0000256" key="1">
    <source>
        <dbReference type="ARBA" id="ARBA00023172"/>
    </source>
</evidence>
<keyword evidence="4" id="KW-1185">Reference proteome</keyword>
<keyword evidence="1" id="KW-0233">DNA recombination</keyword>
<proteinExistence type="predicted"/>
<name>A0ABQ4GA21_9ACTN</name>
<evidence type="ECO:0000313" key="3">
    <source>
        <dbReference type="EMBL" id="GIH43936.1"/>
    </source>
</evidence>
<evidence type="ECO:0000259" key="2">
    <source>
        <dbReference type="PROSITE" id="PS51898"/>
    </source>
</evidence>
<reference evidence="3 4" key="1">
    <citation type="submission" date="2021-01" db="EMBL/GenBank/DDBJ databases">
        <title>Whole genome shotgun sequence of Microbispora corallina NBRC 16416.</title>
        <authorList>
            <person name="Komaki H."/>
            <person name="Tamura T."/>
        </authorList>
    </citation>
    <scope>NUCLEOTIDE SEQUENCE [LARGE SCALE GENOMIC DNA]</scope>
    <source>
        <strain evidence="3 4">NBRC 16416</strain>
    </source>
</reference>
<dbReference type="PROSITE" id="PS51898">
    <property type="entry name" value="TYR_RECOMBINASE"/>
    <property type="match status" value="1"/>
</dbReference>
<dbReference type="SUPFAM" id="SSF56349">
    <property type="entry name" value="DNA breaking-rejoining enzymes"/>
    <property type="match status" value="1"/>
</dbReference>
<dbReference type="Gene3D" id="1.10.443.10">
    <property type="entry name" value="Intergrase catalytic core"/>
    <property type="match status" value="1"/>
</dbReference>
<organism evidence="3 4">
    <name type="scientific">Microbispora corallina</name>
    <dbReference type="NCBI Taxonomy" id="83302"/>
    <lineage>
        <taxon>Bacteria</taxon>
        <taxon>Bacillati</taxon>
        <taxon>Actinomycetota</taxon>
        <taxon>Actinomycetes</taxon>
        <taxon>Streptosporangiales</taxon>
        <taxon>Streptosporangiaceae</taxon>
        <taxon>Microbispora</taxon>
    </lineage>
</organism>
<comment type="caution">
    <text evidence="3">The sequence shown here is derived from an EMBL/GenBank/DDBJ whole genome shotgun (WGS) entry which is preliminary data.</text>
</comment>
<dbReference type="InterPro" id="IPR013762">
    <property type="entry name" value="Integrase-like_cat_sf"/>
</dbReference>
<dbReference type="EMBL" id="BOOC01000049">
    <property type="protein sequence ID" value="GIH43936.1"/>
    <property type="molecule type" value="Genomic_DNA"/>
</dbReference>
<evidence type="ECO:0000313" key="4">
    <source>
        <dbReference type="Proteomes" id="UP000603904"/>
    </source>
</evidence>
<accession>A0ABQ4GA21</accession>
<feature type="domain" description="Tyr recombinase" evidence="2">
    <location>
        <begin position="1"/>
        <end position="172"/>
    </location>
</feature>
<gene>
    <name evidence="3" type="ORF">Mco01_69360</name>
</gene>
<protein>
    <recommendedName>
        <fullName evidence="2">Tyr recombinase domain-containing protein</fullName>
    </recommendedName>
</protein>
<dbReference type="InterPro" id="IPR002104">
    <property type="entry name" value="Integrase_catalytic"/>
</dbReference>